<dbReference type="AlphaFoldDB" id="A0A1F5TNE8"/>
<evidence type="ECO:0000313" key="3">
    <source>
        <dbReference type="Proteomes" id="UP000177579"/>
    </source>
</evidence>
<dbReference type="InterPro" id="IPR001107">
    <property type="entry name" value="Band_7"/>
</dbReference>
<organism evidence="2 3">
    <name type="scientific">Candidatus Falkowbacteria bacterium RIFOXYD2_FULL_34_120</name>
    <dbReference type="NCBI Taxonomy" id="1798007"/>
    <lineage>
        <taxon>Bacteria</taxon>
        <taxon>Candidatus Falkowiibacteriota</taxon>
    </lineage>
</organism>
<evidence type="ECO:0000259" key="1">
    <source>
        <dbReference type="Pfam" id="PF01145"/>
    </source>
</evidence>
<dbReference type="Pfam" id="PF01145">
    <property type="entry name" value="Band_7"/>
    <property type="match status" value="1"/>
</dbReference>
<evidence type="ECO:0000313" key="2">
    <source>
        <dbReference type="EMBL" id="OGF40324.1"/>
    </source>
</evidence>
<comment type="caution">
    <text evidence="2">The sequence shown here is derived from an EMBL/GenBank/DDBJ whole genome shotgun (WGS) entry which is preliminary data.</text>
</comment>
<gene>
    <name evidence="2" type="ORF">A2531_00545</name>
</gene>
<reference evidence="2 3" key="1">
    <citation type="journal article" date="2016" name="Nat. Commun.">
        <title>Thousands of microbial genomes shed light on interconnected biogeochemical processes in an aquifer system.</title>
        <authorList>
            <person name="Anantharaman K."/>
            <person name="Brown C.T."/>
            <person name="Hug L.A."/>
            <person name="Sharon I."/>
            <person name="Castelle C.J."/>
            <person name="Probst A.J."/>
            <person name="Thomas B.C."/>
            <person name="Singh A."/>
            <person name="Wilkins M.J."/>
            <person name="Karaoz U."/>
            <person name="Brodie E.L."/>
            <person name="Williams K.H."/>
            <person name="Hubbard S.S."/>
            <person name="Banfield J.F."/>
        </authorList>
    </citation>
    <scope>NUCLEOTIDE SEQUENCE [LARGE SCALE GENOMIC DNA]</scope>
</reference>
<proteinExistence type="predicted"/>
<protein>
    <recommendedName>
        <fullName evidence="1">Band 7 domain-containing protein</fullName>
    </recommendedName>
</protein>
<sequence length="414" mass="46762">MNKTKLGLTILLILIIVPLTGIKTETLKDTEWGVTVSYLAQINIPYFSFESKRVKWKKFGGGFGELQDPGMMVIYNRYWSTLEKISITDEILSFTIRGEGDYKDENDAVDCRDIHGNRFLIAPTLTWRLTPQGIVKALEYMGPEQIKNNGLKLAVKHWSRSKIFSAFSKLDFKEVPDSDKRSAQADKAVELADLILREFGINITSIKLQNHIFRQVFQDVIDQTKKADETTLGIANQIKTQESHWKTEFQVARGEASEQIERAKGIKQERVYKGNAKYVELLNQALAIKAETEAIVALDAGRALALSGENGAVVTELEVLDAWEKSGAKFFVMPENSGGNGDIKMYDMNAFYRDMGKMSLAGKTPFKQETEVIPETKDPLKVSLKQEIKKPETIETTVKEIKIEEPIIDGWLKK</sequence>
<feature type="domain" description="Band 7" evidence="1">
    <location>
        <begin position="66"/>
        <end position="255"/>
    </location>
</feature>
<accession>A0A1F5TNE8</accession>
<dbReference type="EMBL" id="MFGO01000031">
    <property type="protein sequence ID" value="OGF40324.1"/>
    <property type="molecule type" value="Genomic_DNA"/>
</dbReference>
<dbReference type="Proteomes" id="UP000177579">
    <property type="component" value="Unassembled WGS sequence"/>
</dbReference>
<name>A0A1F5TNE8_9BACT</name>